<organism evidence="3 4">
    <name type="scientific">Sphingomonas sinipercae</name>
    <dbReference type="NCBI Taxonomy" id="2714944"/>
    <lineage>
        <taxon>Bacteria</taxon>
        <taxon>Pseudomonadati</taxon>
        <taxon>Pseudomonadota</taxon>
        <taxon>Alphaproteobacteria</taxon>
        <taxon>Sphingomonadales</taxon>
        <taxon>Sphingomonadaceae</taxon>
        <taxon>Sphingomonas</taxon>
    </lineage>
</organism>
<dbReference type="EMBL" id="CP049871">
    <property type="protein sequence ID" value="QIL03193.1"/>
    <property type="molecule type" value="Genomic_DNA"/>
</dbReference>
<keyword evidence="1" id="KW-0732">Signal</keyword>
<sequence length="145" mass="14752">MMRSVVCFACAAKCLFGAGVASAAPACGLQSVGVNFGAYSPLSGSSTDGVGQIRVSCDASTTYTIRLESGGNPSARGMTGGSDVLQYQLYTDAGRFTAWGDGAAGTSTMVSDQVHGIFPVYGRIPGGQNVRPGTYTDTIVVTLGF</sequence>
<feature type="chain" id="PRO_5026180787" evidence="1">
    <location>
        <begin position="24"/>
        <end position="145"/>
    </location>
</feature>
<dbReference type="SMART" id="SM00972">
    <property type="entry name" value="SCPU"/>
    <property type="match status" value="1"/>
</dbReference>
<dbReference type="InterPro" id="IPR007893">
    <property type="entry name" value="Spore_coat_U/FanG"/>
</dbReference>
<feature type="domain" description="Spore coat protein U/FanG" evidence="2">
    <location>
        <begin position="21"/>
        <end position="142"/>
    </location>
</feature>
<dbReference type="AlphaFoldDB" id="A0A6G7ZQH5"/>
<accession>A0A6G7ZQH5</accession>
<proteinExistence type="predicted"/>
<name>A0A6G7ZQH5_9SPHN</name>
<dbReference type="PANTHER" id="PTHR37089">
    <property type="entry name" value="PROTEIN U-RELATED"/>
    <property type="match status" value="1"/>
</dbReference>
<keyword evidence="3" id="KW-0167">Capsid protein</keyword>
<gene>
    <name evidence="3" type="ORF">G7078_10655</name>
</gene>
<keyword evidence="4" id="KW-1185">Reference proteome</keyword>
<dbReference type="InterPro" id="IPR053167">
    <property type="entry name" value="Spore_coat_component"/>
</dbReference>
<dbReference type="PANTHER" id="PTHR37089:SF3">
    <property type="entry name" value="EXPORTED PROTEIN"/>
    <property type="match status" value="1"/>
</dbReference>
<dbReference type="Pfam" id="PF05229">
    <property type="entry name" value="SCPU"/>
    <property type="match status" value="1"/>
</dbReference>
<evidence type="ECO:0000313" key="4">
    <source>
        <dbReference type="Proteomes" id="UP000502502"/>
    </source>
</evidence>
<reference evidence="3 4" key="1">
    <citation type="submission" date="2020-03" db="EMBL/GenBank/DDBJ databases">
        <title>Sphingomonas sp. nov., isolated from fish.</title>
        <authorList>
            <person name="Hyun D.-W."/>
            <person name="Bae J.-W."/>
        </authorList>
    </citation>
    <scope>NUCLEOTIDE SEQUENCE [LARGE SCALE GENOMIC DNA]</scope>
    <source>
        <strain evidence="3 4">HDW15C</strain>
    </source>
</reference>
<feature type="signal peptide" evidence="1">
    <location>
        <begin position="1"/>
        <end position="23"/>
    </location>
</feature>
<evidence type="ECO:0000313" key="3">
    <source>
        <dbReference type="EMBL" id="QIL03193.1"/>
    </source>
</evidence>
<dbReference type="KEGG" id="ssin:G7078_10655"/>
<evidence type="ECO:0000256" key="1">
    <source>
        <dbReference type="SAM" id="SignalP"/>
    </source>
</evidence>
<keyword evidence="3" id="KW-0946">Virion</keyword>
<protein>
    <submittedName>
        <fullName evidence="3">Spore coat protein U domain-containing protein</fullName>
    </submittedName>
</protein>
<dbReference type="Proteomes" id="UP000502502">
    <property type="component" value="Chromosome"/>
</dbReference>
<evidence type="ECO:0000259" key="2">
    <source>
        <dbReference type="Pfam" id="PF05229"/>
    </source>
</evidence>